<evidence type="ECO:0000256" key="2">
    <source>
        <dbReference type="HAMAP-Rule" id="MF_00055"/>
    </source>
</evidence>
<dbReference type="Gene3D" id="3.30.700.20">
    <property type="entry name" value="Hypothetical protein ph0010, domain 1"/>
    <property type="match status" value="1"/>
</dbReference>
<dbReference type="InterPro" id="IPR027623">
    <property type="entry name" value="AmmeMemoSam_A"/>
</dbReference>
<dbReference type="PANTHER" id="PTHR11060:SF0">
    <property type="entry name" value="PROTEIN MEMO1"/>
    <property type="match status" value="1"/>
</dbReference>
<comment type="similarity">
    <text evidence="1 2">Belongs to the MEMO1 family.</text>
</comment>
<comment type="caution">
    <text evidence="4">The sequence shown here is derived from an EMBL/GenBank/DDBJ whole genome shotgun (WGS) entry which is preliminary data.</text>
</comment>
<accession>A0A7C0XB39</accession>
<sequence>MRRKPAVAGAFYPASERELRQLIDELLSNAPRVQVEGEVKGLISPHAGYVYSGIVAACGYNLIKGRGIERVILLGPSHTSYFRGIAVYPEGEWETPLGTVPIDDRTARKILRSGGPYFEAPHLHETEHSLEVQLPFLQSVLESFSIIPLLFGFGDADDFISAAEVLSELARKKDTLLLASSDLYHGYSYEEAVKTDSYTLELIKEGDPLNFARALSAERAQACGGWPIVTLMEAMRKIGAVPKLLYYANSGDITGIKTGYVVGYGSVAFVRIREKEEELSAEEKAALMKIARSSVEAAVRGMPLKIEAPPYERLREKRGAFVTLKKHGQLRGCIGYVLPIKPLYEAVSDVAVSAALRDPRFPPVTVDELDDLEYEISVLSVPRKIENIDEIIPGHHGLIVKRGYFEGLLLPQVATEYGWDRETFLKHTCLKAGLEPDCYLHPDTEIYIFEAEVFDEADILKDA</sequence>
<feature type="domain" description="AMMECR1" evidence="3">
    <location>
        <begin position="282"/>
        <end position="463"/>
    </location>
</feature>
<dbReference type="InterPro" id="IPR002737">
    <property type="entry name" value="MEMO1_fam"/>
</dbReference>
<dbReference type="InterPro" id="IPR027485">
    <property type="entry name" value="AMMECR1_N"/>
</dbReference>
<dbReference type="PANTHER" id="PTHR11060">
    <property type="entry name" value="PROTEIN MEMO1"/>
    <property type="match status" value="1"/>
</dbReference>
<dbReference type="Proteomes" id="UP000885931">
    <property type="component" value="Unassembled WGS sequence"/>
</dbReference>
<dbReference type="HAMAP" id="MF_00055">
    <property type="entry name" value="MEMO1"/>
    <property type="match status" value="1"/>
</dbReference>
<reference evidence="4" key="1">
    <citation type="journal article" date="2020" name="mSystems">
        <title>Genome- and Community-Level Interaction Insights into Carbon Utilization and Element Cycling Functions of Hydrothermarchaeota in Hydrothermal Sediment.</title>
        <authorList>
            <person name="Zhou Z."/>
            <person name="Liu Y."/>
            <person name="Xu W."/>
            <person name="Pan J."/>
            <person name="Luo Z.H."/>
            <person name="Li M."/>
        </authorList>
    </citation>
    <scope>NUCLEOTIDE SEQUENCE [LARGE SCALE GENOMIC DNA]</scope>
    <source>
        <strain evidence="4">HyVt-237</strain>
    </source>
</reference>
<dbReference type="InterPro" id="IPR002733">
    <property type="entry name" value="AMMECR1_domain"/>
</dbReference>
<dbReference type="PROSITE" id="PS51112">
    <property type="entry name" value="AMMECR1"/>
    <property type="match status" value="1"/>
</dbReference>
<dbReference type="NCBIfam" id="TIGR00296">
    <property type="entry name" value="TIGR00296 family protein"/>
    <property type="match status" value="1"/>
</dbReference>
<dbReference type="NCBIfam" id="TIGR04335">
    <property type="entry name" value="AmmeMemoSam_A"/>
    <property type="match status" value="1"/>
</dbReference>
<organism evidence="4">
    <name type="scientific">candidate division WOR-3 bacterium</name>
    <dbReference type="NCBI Taxonomy" id="2052148"/>
    <lineage>
        <taxon>Bacteria</taxon>
        <taxon>Bacteria division WOR-3</taxon>
    </lineage>
</organism>
<dbReference type="CDD" id="cd07361">
    <property type="entry name" value="MEMO_like"/>
    <property type="match status" value="1"/>
</dbReference>
<evidence type="ECO:0000256" key="1">
    <source>
        <dbReference type="ARBA" id="ARBA00006315"/>
    </source>
</evidence>
<proteinExistence type="inferred from homology"/>
<dbReference type="Pfam" id="PF01871">
    <property type="entry name" value="AMMECR1"/>
    <property type="match status" value="1"/>
</dbReference>
<dbReference type="InterPro" id="IPR023473">
    <property type="entry name" value="AMMECR1"/>
</dbReference>
<dbReference type="Gene3D" id="3.30.1490.150">
    <property type="entry name" value="Hypothetical protein ph0010, domain 2"/>
    <property type="match status" value="1"/>
</dbReference>
<dbReference type="SUPFAM" id="SSF143447">
    <property type="entry name" value="AMMECR1-like"/>
    <property type="match status" value="1"/>
</dbReference>
<protein>
    <recommendedName>
        <fullName evidence="2">MEMO1 family protein ENG67_03735</fullName>
    </recommendedName>
</protein>
<dbReference type="Gene3D" id="3.40.830.10">
    <property type="entry name" value="LigB-like"/>
    <property type="match status" value="1"/>
</dbReference>
<gene>
    <name evidence="4" type="primary">amrB</name>
    <name evidence="4" type="ORF">ENG67_03735</name>
</gene>
<dbReference type="InterPro" id="IPR036071">
    <property type="entry name" value="AMMECR1_dom_sf"/>
</dbReference>
<dbReference type="NCBIfam" id="TIGR04336">
    <property type="entry name" value="AmmeMemoSam_B"/>
    <property type="match status" value="1"/>
</dbReference>
<evidence type="ECO:0000313" key="4">
    <source>
        <dbReference type="EMBL" id="HDM90304.1"/>
    </source>
</evidence>
<dbReference type="Pfam" id="PF01875">
    <property type="entry name" value="Memo"/>
    <property type="match status" value="1"/>
</dbReference>
<name>A0A7C0XB39_UNCW3</name>
<dbReference type="AlphaFoldDB" id="A0A7C0XB39"/>
<dbReference type="HAMAP" id="MF_00645">
    <property type="entry name" value="AMMECR1"/>
    <property type="match status" value="1"/>
</dbReference>
<dbReference type="InterPro" id="IPR023472">
    <property type="entry name" value="Uncharacterised_MJ0810"/>
</dbReference>
<dbReference type="EMBL" id="DRBW01000151">
    <property type="protein sequence ID" value="HDM90304.1"/>
    <property type="molecule type" value="Genomic_DNA"/>
</dbReference>
<evidence type="ECO:0000259" key="3">
    <source>
        <dbReference type="PROSITE" id="PS51112"/>
    </source>
</evidence>